<name>G6AIJ7_9BACT</name>
<comment type="caution">
    <text evidence="3">The sequence shown here is derived from an EMBL/GenBank/DDBJ whole genome shotgun (WGS) entry which is preliminary data.</text>
</comment>
<dbReference type="SUPFAM" id="SSF52980">
    <property type="entry name" value="Restriction endonuclease-like"/>
    <property type="match status" value="1"/>
</dbReference>
<dbReference type="GO" id="GO:0009036">
    <property type="term" value="F:type II site-specific deoxyribonuclease activity"/>
    <property type="evidence" value="ECO:0007669"/>
    <property type="project" value="UniProtKB-UniRule"/>
</dbReference>
<keyword evidence="1" id="KW-0255">Endonuclease</keyword>
<comment type="similarity">
    <text evidence="1">Belongs to the DpnII type II restriction endonuclease family.</text>
</comment>
<reference evidence="3 4" key="1">
    <citation type="submission" date="2011-10" db="EMBL/GenBank/DDBJ databases">
        <title>The Genome Sequence of Prevotella histicola F0411.</title>
        <authorList>
            <consortium name="The Broad Institute Genome Sequencing Platform"/>
            <person name="Earl A."/>
            <person name="Ward D."/>
            <person name="Feldgarden M."/>
            <person name="Gevers D."/>
            <person name="Izard J."/>
            <person name="Ganesan A."/>
            <person name="Blanton J.M."/>
            <person name="Baranova O.V."/>
            <person name="Tanner A.C."/>
            <person name="Mathney J.M.J."/>
            <person name="Dewhirst F.E."/>
            <person name="Young S.K."/>
            <person name="Zeng Q."/>
            <person name="Gargeya S."/>
            <person name="Fitzgerald M."/>
            <person name="Haas B."/>
            <person name="Abouelleil A."/>
            <person name="Alvarado L."/>
            <person name="Arachchi H.M."/>
            <person name="Berlin A."/>
            <person name="Brown A."/>
            <person name="Chapman S.B."/>
            <person name="Chen Z."/>
            <person name="Dunbar C."/>
            <person name="Freedman E."/>
            <person name="Gearin G."/>
            <person name="Gellesch M."/>
            <person name="Goldberg J."/>
            <person name="Griggs A."/>
            <person name="Gujja S."/>
            <person name="Heiman D."/>
            <person name="Howarth C."/>
            <person name="Larson L."/>
            <person name="Lui A."/>
            <person name="MacDonald P.J.P."/>
            <person name="Montmayeur A."/>
            <person name="Murphy C."/>
            <person name="Neiman D."/>
            <person name="Pearson M."/>
            <person name="Priest M."/>
            <person name="Roberts A."/>
            <person name="Saif S."/>
            <person name="Shea T."/>
            <person name="Shenoy N."/>
            <person name="Sisk P."/>
            <person name="Stolte C."/>
            <person name="Sykes S."/>
            <person name="Wortman J."/>
            <person name="Nusbaum C."/>
            <person name="Birren B."/>
        </authorList>
    </citation>
    <scope>NUCLEOTIDE SEQUENCE [LARGE SCALE GENOMIC DNA]</scope>
    <source>
        <strain evidence="3 4">F0411</strain>
    </source>
</reference>
<keyword evidence="1" id="KW-0540">Nuclease</keyword>
<dbReference type="STRING" id="857291.HMPREF9138_01924"/>
<dbReference type="Proteomes" id="UP000004597">
    <property type="component" value="Unassembled WGS sequence"/>
</dbReference>
<dbReference type="InterPro" id="IPR011335">
    <property type="entry name" value="Restrct_endonuc-II-like"/>
</dbReference>
<evidence type="ECO:0000313" key="3">
    <source>
        <dbReference type="EMBL" id="EHG15472.1"/>
    </source>
</evidence>
<protein>
    <recommendedName>
        <fullName evidence="1">Type-2 restriction enzyme</fullName>
        <ecNumber evidence="1">3.1.21.4</ecNumber>
    </recommendedName>
</protein>
<sequence>MEKNFERFMSQLRETNQTLDFFCDFKKIENNVNDIKLSLCMLNSLIGSTNLRQSVETIWQRDKTAFKIMDLLIAVRSGGKKVVLSSDGDCVFLDRYFDSIDGVMEYLEETGLAKVLCEGKIKDLVDYVFGIETGLDTNARKNRSGDIMGNLVANVFTDHGITFRREVYSSEWPTITTVLGEDKKRFDFVIKTSEKVYLIEVNFYSTGGSKLNEVARSYSDIAPKINSVPGFEFVWITDGVGWKSAKNKLQEAYSIIPNIYNLTDITNFINLINE</sequence>
<dbReference type="EMBL" id="AFXP01000021">
    <property type="protein sequence ID" value="EHG15472.1"/>
    <property type="molecule type" value="Genomic_DNA"/>
</dbReference>
<keyword evidence="4" id="KW-1185">Reference proteome</keyword>
<organism evidence="3 4">
    <name type="scientific">Prevotella histicola F0411</name>
    <dbReference type="NCBI Taxonomy" id="857291"/>
    <lineage>
        <taxon>Bacteria</taxon>
        <taxon>Pseudomonadati</taxon>
        <taxon>Bacteroidota</taxon>
        <taxon>Bacteroidia</taxon>
        <taxon>Bacteroidales</taxon>
        <taxon>Prevotellaceae</taxon>
        <taxon>Prevotella</taxon>
    </lineage>
</organism>
<dbReference type="GO" id="GO:0009307">
    <property type="term" value="P:DNA restriction-modification system"/>
    <property type="evidence" value="ECO:0007669"/>
    <property type="project" value="UniProtKB-UniRule"/>
</dbReference>
<dbReference type="AlphaFoldDB" id="G6AIJ7"/>
<dbReference type="GO" id="GO:0003677">
    <property type="term" value="F:DNA binding"/>
    <property type="evidence" value="ECO:0007669"/>
    <property type="project" value="UniProtKB-UniRule"/>
</dbReference>
<evidence type="ECO:0000256" key="1">
    <source>
        <dbReference type="PIRNR" id="PIRNR016080"/>
    </source>
</evidence>
<dbReference type="InterPro" id="IPR021191">
    <property type="entry name" value="Restrct_endonuc_II_DpnII"/>
</dbReference>
<comment type="catalytic activity">
    <reaction evidence="1">
        <text>Endonucleolytic cleavage of DNA to give specific double-stranded fragments with terminal 5'-phosphates.</text>
        <dbReference type="EC" id="3.1.21.4"/>
    </reaction>
</comment>
<dbReference type="PIRSF" id="PIRSF016080">
    <property type="entry name" value="Restrict_endonuc_II_DpmII"/>
    <property type="match status" value="1"/>
</dbReference>
<dbReference type="EC" id="3.1.21.4" evidence="1"/>
<comment type="function">
    <text evidence="1">A P subtype restriction enzyme that recognizes the double-stranded unmethylated sequence 5'-GATC-3'.</text>
</comment>
<dbReference type="InterPro" id="IPR007637">
    <property type="entry name" value="Restrct_endonuc_II_DpnII-like"/>
</dbReference>
<evidence type="ECO:0000313" key="4">
    <source>
        <dbReference type="Proteomes" id="UP000004597"/>
    </source>
</evidence>
<dbReference type="Pfam" id="PF04556">
    <property type="entry name" value="DpnII"/>
    <property type="match status" value="1"/>
</dbReference>
<dbReference type="RefSeq" id="WP_008823834.1">
    <property type="nucleotide sequence ID" value="NZ_JH376765.1"/>
</dbReference>
<dbReference type="PATRIC" id="fig|857291.3.peg.1921"/>
<evidence type="ECO:0000259" key="2">
    <source>
        <dbReference type="Pfam" id="PF04556"/>
    </source>
</evidence>
<accession>G6AIJ7</accession>
<feature type="domain" description="Restriction endonuclease type II DpnII-like" evidence="2">
    <location>
        <begin position="4"/>
        <end position="268"/>
    </location>
</feature>
<proteinExistence type="inferred from homology"/>
<keyword evidence="1" id="KW-0378">Hydrolase</keyword>
<dbReference type="GeneID" id="66732462"/>
<gene>
    <name evidence="3" type="ORF">HMPREF9138_01924</name>
</gene>
<dbReference type="HOGENOM" id="CLU_089327_0_0_10"/>
<keyword evidence="1" id="KW-0680">Restriction system</keyword>